<keyword evidence="4 5" id="KW-0472">Membrane</keyword>
<comment type="caution">
    <text evidence="7">The sequence shown here is derived from an EMBL/GenBank/DDBJ whole genome shotgun (WGS) entry which is preliminary data.</text>
</comment>
<feature type="transmembrane region" description="Helical" evidence="5">
    <location>
        <begin position="117"/>
        <end position="140"/>
    </location>
</feature>
<feature type="transmembrane region" description="Helical" evidence="5">
    <location>
        <begin position="71"/>
        <end position="97"/>
    </location>
</feature>
<dbReference type="Proteomes" id="UP001566132">
    <property type="component" value="Unassembled WGS sequence"/>
</dbReference>
<keyword evidence="3 5" id="KW-1133">Transmembrane helix</keyword>
<dbReference type="EMBL" id="JBDJPC010000002">
    <property type="protein sequence ID" value="KAL1513546.1"/>
    <property type="molecule type" value="Genomic_DNA"/>
</dbReference>
<name>A0ABD1F7J3_HYPHA</name>
<evidence type="ECO:0000313" key="7">
    <source>
        <dbReference type="EMBL" id="KAL1513546.1"/>
    </source>
</evidence>
<evidence type="ECO:0000256" key="2">
    <source>
        <dbReference type="ARBA" id="ARBA00022692"/>
    </source>
</evidence>
<dbReference type="Gene3D" id="1.20.1070.10">
    <property type="entry name" value="Rhodopsin 7-helix transmembrane proteins"/>
    <property type="match status" value="1"/>
</dbReference>
<dbReference type="AlphaFoldDB" id="A0ABD1F7J3"/>
<evidence type="ECO:0000259" key="6">
    <source>
        <dbReference type="PROSITE" id="PS50262"/>
    </source>
</evidence>
<evidence type="ECO:0000256" key="5">
    <source>
        <dbReference type="SAM" id="Phobius"/>
    </source>
</evidence>
<dbReference type="InterPro" id="IPR017452">
    <property type="entry name" value="GPCR_Rhodpsn_7TM"/>
</dbReference>
<feature type="transmembrane region" description="Helical" evidence="5">
    <location>
        <begin position="187"/>
        <end position="209"/>
    </location>
</feature>
<feature type="transmembrane region" description="Helical" evidence="5">
    <location>
        <begin position="40"/>
        <end position="64"/>
    </location>
</feature>
<dbReference type="GO" id="GO:0016020">
    <property type="term" value="C:membrane"/>
    <property type="evidence" value="ECO:0007669"/>
    <property type="project" value="UniProtKB-SubCell"/>
</dbReference>
<reference evidence="7 8" key="1">
    <citation type="submission" date="2024-05" db="EMBL/GenBank/DDBJ databases">
        <title>Genetic variation in Jamaican populations of the coffee berry borer (Hypothenemus hampei).</title>
        <authorList>
            <person name="Errbii M."/>
            <person name="Myrie A."/>
        </authorList>
    </citation>
    <scope>NUCLEOTIDE SEQUENCE [LARGE SCALE GENOMIC DNA]</scope>
    <source>
        <strain evidence="7">JA-Hopewell-2020-01-JO</strain>
        <tissue evidence="7">Whole body</tissue>
    </source>
</reference>
<organism evidence="7 8">
    <name type="scientific">Hypothenemus hampei</name>
    <name type="common">Coffee berry borer</name>
    <dbReference type="NCBI Taxonomy" id="57062"/>
    <lineage>
        <taxon>Eukaryota</taxon>
        <taxon>Metazoa</taxon>
        <taxon>Ecdysozoa</taxon>
        <taxon>Arthropoda</taxon>
        <taxon>Hexapoda</taxon>
        <taxon>Insecta</taxon>
        <taxon>Pterygota</taxon>
        <taxon>Neoptera</taxon>
        <taxon>Endopterygota</taxon>
        <taxon>Coleoptera</taxon>
        <taxon>Polyphaga</taxon>
        <taxon>Cucujiformia</taxon>
        <taxon>Curculionidae</taxon>
        <taxon>Scolytinae</taxon>
        <taxon>Hypothenemus</taxon>
    </lineage>
</organism>
<comment type="subcellular location">
    <subcellularLocation>
        <location evidence="1">Membrane</location>
    </subcellularLocation>
</comment>
<feature type="transmembrane region" description="Helical" evidence="5">
    <location>
        <begin position="229"/>
        <end position="258"/>
    </location>
</feature>
<keyword evidence="2 5" id="KW-0812">Transmembrane</keyword>
<feature type="domain" description="G-protein coupled receptors family 1 profile" evidence="6">
    <location>
        <begin position="55"/>
        <end position="341"/>
    </location>
</feature>
<evidence type="ECO:0000256" key="4">
    <source>
        <dbReference type="ARBA" id="ARBA00023136"/>
    </source>
</evidence>
<sequence>MNNLTLVNPLVVATGHFDNGSSNESIWLPTVEDNGENAKWILYLFIIFFISGTCVNFIETVALLTCKKKNGVSIIISQINVSDVLLFLVAVLEFLNANSQRWKFNTQTCMLYNGTELLANTLIIYLQICLNFHVVTYWNLYDVETVKNNRNPLTTFNEGLSSECLVATSENRTITINYRKRKNDVPVMLPILFIWILCLSVSMPKYFLSSIIEQQRTLCVILQNDNGKMLYFMVVLFCVSFPCALLLVTLFMLIYKFVTISKKEIDNGLTKQFEEIRRYLLSCILLSLFYILTSYHKHFFEMHETFRELPYTKVFYYSNFSNNVYPLILNYCGSCFRGFIWYFLVPNVKQAINTKLLICGNKDIKK</sequence>
<proteinExistence type="predicted"/>
<keyword evidence="8" id="KW-1185">Reference proteome</keyword>
<dbReference type="PROSITE" id="PS50262">
    <property type="entry name" value="G_PROTEIN_RECEP_F1_2"/>
    <property type="match status" value="1"/>
</dbReference>
<dbReference type="SUPFAM" id="SSF81321">
    <property type="entry name" value="Family A G protein-coupled receptor-like"/>
    <property type="match status" value="1"/>
</dbReference>
<accession>A0ABD1F7J3</accession>
<evidence type="ECO:0000256" key="3">
    <source>
        <dbReference type="ARBA" id="ARBA00022989"/>
    </source>
</evidence>
<protein>
    <recommendedName>
        <fullName evidence="6">G-protein coupled receptors family 1 profile domain-containing protein</fullName>
    </recommendedName>
</protein>
<gene>
    <name evidence="7" type="ORF">ABEB36_002946</name>
</gene>
<feature type="transmembrane region" description="Helical" evidence="5">
    <location>
        <begin position="324"/>
        <end position="345"/>
    </location>
</feature>
<feature type="transmembrane region" description="Helical" evidence="5">
    <location>
        <begin position="279"/>
        <end position="296"/>
    </location>
</feature>
<evidence type="ECO:0000256" key="1">
    <source>
        <dbReference type="ARBA" id="ARBA00004370"/>
    </source>
</evidence>
<evidence type="ECO:0000313" key="8">
    <source>
        <dbReference type="Proteomes" id="UP001566132"/>
    </source>
</evidence>